<feature type="transmembrane region" description="Helical" evidence="4">
    <location>
        <begin position="21"/>
        <end position="41"/>
    </location>
</feature>
<protein>
    <recommendedName>
        <fullName evidence="9">PAS domain S-box protein</fullName>
    </recommendedName>
</protein>
<evidence type="ECO:0000256" key="1">
    <source>
        <dbReference type="ARBA" id="ARBA00022679"/>
    </source>
</evidence>
<dbReference type="EMBL" id="CATYWO010000002">
    <property type="protein sequence ID" value="CAJ0784754.1"/>
    <property type="molecule type" value="Genomic_DNA"/>
</dbReference>
<comment type="caution">
    <text evidence="7">The sequence shown here is derived from an EMBL/GenBank/DDBJ whole genome shotgun (WGS) entry which is preliminary data.</text>
</comment>
<dbReference type="InterPro" id="IPR050482">
    <property type="entry name" value="Sensor_HK_TwoCompSys"/>
</dbReference>
<feature type="transmembrane region" description="Helical" evidence="4">
    <location>
        <begin position="53"/>
        <end position="71"/>
    </location>
</feature>
<dbReference type="PANTHER" id="PTHR24421:SF59">
    <property type="entry name" value="OXYGEN SENSOR HISTIDINE KINASE NREB"/>
    <property type="match status" value="1"/>
</dbReference>
<dbReference type="NCBIfam" id="TIGR00229">
    <property type="entry name" value="sensory_box"/>
    <property type="match status" value="1"/>
</dbReference>
<dbReference type="Gene3D" id="3.30.450.20">
    <property type="entry name" value="PAS domain"/>
    <property type="match status" value="1"/>
</dbReference>
<dbReference type="InterPro" id="IPR000014">
    <property type="entry name" value="PAS"/>
</dbReference>
<evidence type="ECO:0000256" key="4">
    <source>
        <dbReference type="SAM" id="Phobius"/>
    </source>
</evidence>
<dbReference type="CDD" id="cd16917">
    <property type="entry name" value="HATPase_UhpB-NarQ-NarX-like"/>
    <property type="match status" value="1"/>
</dbReference>
<proteinExistence type="predicted"/>
<name>A0ABN9IJI5_9RALS</name>
<keyword evidence="4" id="KW-0472">Membrane</keyword>
<evidence type="ECO:0000256" key="3">
    <source>
        <dbReference type="ARBA" id="ARBA00023012"/>
    </source>
</evidence>
<keyword evidence="4" id="KW-1133">Transmembrane helix</keyword>
<dbReference type="PROSITE" id="PS50109">
    <property type="entry name" value="HIS_KIN"/>
    <property type="match status" value="1"/>
</dbReference>
<keyword evidence="8" id="KW-1185">Reference proteome</keyword>
<dbReference type="InterPro" id="IPR005467">
    <property type="entry name" value="His_kinase_dom"/>
</dbReference>
<evidence type="ECO:0000259" key="6">
    <source>
        <dbReference type="PROSITE" id="PS50112"/>
    </source>
</evidence>
<evidence type="ECO:0008006" key="9">
    <source>
        <dbReference type="Google" id="ProtNLM"/>
    </source>
</evidence>
<dbReference type="PANTHER" id="PTHR24421">
    <property type="entry name" value="NITRATE/NITRITE SENSOR PROTEIN NARX-RELATED"/>
    <property type="match status" value="1"/>
</dbReference>
<dbReference type="Pfam" id="PF02518">
    <property type="entry name" value="HATPase_c"/>
    <property type="match status" value="1"/>
</dbReference>
<organism evidence="7 8">
    <name type="scientific">Ralstonia condita</name>
    <dbReference type="NCBI Taxonomy" id="3058600"/>
    <lineage>
        <taxon>Bacteria</taxon>
        <taxon>Pseudomonadati</taxon>
        <taxon>Pseudomonadota</taxon>
        <taxon>Betaproteobacteria</taxon>
        <taxon>Burkholderiales</taxon>
        <taxon>Burkholderiaceae</taxon>
        <taxon>Ralstonia</taxon>
    </lineage>
</organism>
<gene>
    <name evidence="7" type="ORF">LMG7141_01556</name>
</gene>
<keyword evidence="2" id="KW-0418">Kinase</keyword>
<dbReference type="InterPro" id="IPR036890">
    <property type="entry name" value="HATPase_C_sf"/>
</dbReference>
<dbReference type="SUPFAM" id="SSF55785">
    <property type="entry name" value="PYP-like sensor domain (PAS domain)"/>
    <property type="match status" value="1"/>
</dbReference>
<sequence length="466" mass="52047">MSKRTNPVPDAGLKRLTSRAITLMDWMLAPAVIAGLLGAYLQLEQWIISANGWWAFIFISIPVGAVSYSYAHYLEEIRGLVASACQSAQRVERNRHRLEGIIRASMEAIITIDESQRIVLFNPRAEGLFGYRAEDVLGAPIEQLIPQRFREAHRKLVQRFGVTPSSERRMAGQREVFALHADGHEFPIEASISHSEEDGKKLYTIMLRDITERLKAAKALSRSQEELRYLADSILVVREEEQRRIADGLNQSLGRRLKKLHEDCAALSAQLRWAGHVQCKDGLAGIQANIDAAEISLRRICMDLRPQVLDELGLVPAVHWMVTDFEARYQIPVTLDVEPIDFDGRTANALFRIIQEALTNVVRHAHATAVRIRLRKTGATCEMSIVDNGVHSPSLALPCARSGLGLIGIRERARLLGGAAQTEQEDGTGFRVRVVFPLHKRMAHALDSLCSESGENPRHSIDELDA</sequence>
<dbReference type="SMART" id="SM00091">
    <property type="entry name" value="PAS"/>
    <property type="match status" value="1"/>
</dbReference>
<dbReference type="CDD" id="cd00130">
    <property type="entry name" value="PAS"/>
    <property type="match status" value="1"/>
</dbReference>
<feature type="domain" description="PAS" evidence="6">
    <location>
        <begin position="94"/>
        <end position="138"/>
    </location>
</feature>
<dbReference type="PROSITE" id="PS50112">
    <property type="entry name" value="PAS"/>
    <property type="match status" value="1"/>
</dbReference>
<dbReference type="SUPFAM" id="SSF55874">
    <property type="entry name" value="ATPase domain of HSP90 chaperone/DNA topoisomerase II/histidine kinase"/>
    <property type="match status" value="1"/>
</dbReference>
<keyword evidence="1" id="KW-0808">Transferase</keyword>
<dbReference type="RefSeq" id="WP_316657079.1">
    <property type="nucleotide sequence ID" value="NZ_CATYWO010000002.1"/>
</dbReference>
<dbReference type="SMART" id="SM00387">
    <property type="entry name" value="HATPase_c"/>
    <property type="match status" value="1"/>
</dbReference>
<keyword evidence="4" id="KW-0812">Transmembrane</keyword>
<evidence type="ECO:0000313" key="8">
    <source>
        <dbReference type="Proteomes" id="UP001189616"/>
    </source>
</evidence>
<feature type="domain" description="Histidine kinase" evidence="5">
    <location>
        <begin position="350"/>
        <end position="440"/>
    </location>
</feature>
<dbReference type="Pfam" id="PF13426">
    <property type="entry name" value="PAS_9"/>
    <property type="match status" value="1"/>
</dbReference>
<evidence type="ECO:0000259" key="5">
    <source>
        <dbReference type="PROSITE" id="PS50109"/>
    </source>
</evidence>
<evidence type="ECO:0000256" key="2">
    <source>
        <dbReference type="ARBA" id="ARBA00022777"/>
    </source>
</evidence>
<accession>A0ABN9IJI5</accession>
<dbReference type="InterPro" id="IPR035965">
    <property type="entry name" value="PAS-like_dom_sf"/>
</dbReference>
<keyword evidence="3" id="KW-0902">Two-component regulatory system</keyword>
<dbReference type="InterPro" id="IPR003594">
    <property type="entry name" value="HATPase_dom"/>
</dbReference>
<dbReference type="Proteomes" id="UP001189616">
    <property type="component" value="Unassembled WGS sequence"/>
</dbReference>
<evidence type="ECO:0000313" key="7">
    <source>
        <dbReference type="EMBL" id="CAJ0784754.1"/>
    </source>
</evidence>
<dbReference type="Gene3D" id="3.30.565.10">
    <property type="entry name" value="Histidine kinase-like ATPase, C-terminal domain"/>
    <property type="match status" value="1"/>
</dbReference>
<reference evidence="7 8" key="1">
    <citation type="submission" date="2023-07" db="EMBL/GenBank/DDBJ databases">
        <authorList>
            <person name="Peeters C."/>
        </authorList>
    </citation>
    <scope>NUCLEOTIDE SEQUENCE [LARGE SCALE GENOMIC DNA]</scope>
    <source>
        <strain evidence="7 8">LMG 7141</strain>
    </source>
</reference>